<keyword evidence="1" id="KW-0732">Signal</keyword>
<organism evidence="2">
    <name type="scientific">Anopheles darlingi</name>
    <name type="common">Mosquito</name>
    <dbReference type="NCBI Taxonomy" id="43151"/>
    <lineage>
        <taxon>Eukaryota</taxon>
        <taxon>Metazoa</taxon>
        <taxon>Ecdysozoa</taxon>
        <taxon>Arthropoda</taxon>
        <taxon>Hexapoda</taxon>
        <taxon>Insecta</taxon>
        <taxon>Pterygota</taxon>
        <taxon>Neoptera</taxon>
        <taxon>Endopterygota</taxon>
        <taxon>Diptera</taxon>
        <taxon>Nematocera</taxon>
        <taxon>Culicoidea</taxon>
        <taxon>Culicidae</taxon>
        <taxon>Anophelinae</taxon>
        <taxon>Anopheles</taxon>
    </lineage>
</organism>
<protein>
    <submittedName>
        <fullName evidence="2">Putative secreted protein</fullName>
    </submittedName>
</protein>
<proteinExistence type="predicted"/>
<accession>A0A2M4DEF7</accession>
<evidence type="ECO:0000256" key="1">
    <source>
        <dbReference type="SAM" id="SignalP"/>
    </source>
</evidence>
<dbReference type="EMBL" id="GGFL01011727">
    <property type="protein sequence ID" value="MBW75905.1"/>
    <property type="molecule type" value="Transcribed_RNA"/>
</dbReference>
<feature type="chain" id="PRO_5014695241" evidence="1">
    <location>
        <begin position="22"/>
        <end position="129"/>
    </location>
</feature>
<evidence type="ECO:0000313" key="2">
    <source>
        <dbReference type="EMBL" id="MBW75905.1"/>
    </source>
</evidence>
<sequence>MFFCHICLSRVFRFLLMSCLGMGPGGFGEDLRPALASRSALTFPAIWECPGTQPKVIFLFEPIVCGICCTIECLASLFSTACSTLAESVKMIVGSFPPSSAASSIPIASAVNIERLCGFVVLCSSCICL</sequence>
<feature type="signal peptide" evidence="1">
    <location>
        <begin position="1"/>
        <end position="21"/>
    </location>
</feature>
<dbReference type="AlphaFoldDB" id="A0A2M4DEF7"/>
<reference evidence="2" key="1">
    <citation type="submission" date="2018-01" db="EMBL/GenBank/DDBJ databases">
        <title>An insight into the sialome of Amazonian anophelines.</title>
        <authorList>
            <person name="Ribeiro J.M."/>
            <person name="Scarpassa V."/>
            <person name="Calvo E."/>
        </authorList>
    </citation>
    <scope>NUCLEOTIDE SEQUENCE</scope>
</reference>
<name>A0A2M4DEF7_ANODA</name>